<keyword evidence="1" id="KW-1133">Transmembrane helix</keyword>
<feature type="transmembrane region" description="Helical" evidence="1">
    <location>
        <begin position="208"/>
        <end position="228"/>
    </location>
</feature>
<dbReference type="PANTHER" id="PTHR36435:SF6">
    <property type="entry name" value="ABORTIVE INFECTION PROTEIN"/>
    <property type="match status" value="1"/>
</dbReference>
<feature type="transmembrane region" description="Helical" evidence="1">
    <location>
        <begin position="132"/>
        <end position="151"/>
    </location>
</feature>
<gene>
    <name evidence="3" type="ORF">EV209_2291</name>
</gene>
<feature type="domain" description="CAAX prenyl protease 2/Lysostaphin resistance protein A-like" evidence="2">
    <location>
        <begin position="134"/>
        <end position="219"/>
    </location>
</feature>
<keyword evidence="3" id="KW-0378">Hydrolase</keyword>
<evidence type="ECO:0000259" key="2">
    <source>
        <dbReference type="Pfam" id="PF02517"/>
    </source>
</evidence>
<name>A0A4Q7P4R8_9FIRM</name>
<feature type="transmembrane region" description="Helical" evidence="1">
    <location>
        <begin position="185"/>
        <end position="201"/>
    </location>
</feature>
<keyword evidence="3" id="KW-0645">Protease</keyword>
<dbReference type="GO" id="GO:0080120">
    <property type="term" value="P:CAAX-box protein maturation"/>
    <property type="evidence" value="ECO:0007669"/>
    <property type="project" value="UniProtKB-ARBA"/>
</dbReference>
<keyword evidence="1" id="KW-0812">Transmembrane</keyword>
<feature type="transmembrane region" description="Helical" evidence="1">
    <location>
        <begin position="87"/>
        <end position="112"/>
    </location>
</feature>
<feature type="transmembrane region" description="Helical" evidence="1">
    <location>
        <begin position="240"/>
        <end position="265"/>
    </location>
</feature>
<dbReference type="Proteomes" id="UP000292927">
    <property type="component" value="Unassembled WGS sequence"/>
</dbReference>
<feature type="transmembrane region" description="Helical" evidence="1">
    <location>
        <begin position="12"/>
        <end position="35"/>
    </location>
</feature>
<dbReference type="Pfam" id="PF02517">
    <property type="entry name" value="Rce1-like"/>
    <property type="match status" value="1"/>
</dbReference>
<dbReference type="RefSeq" id="WP_130435560.1">
    <property type="nucleotide sequence ID" value="NZ_SGXF01000004.1"/>
</dbReference>
<feature type="transmembrane region" description="Helical" evidence="1">
    <location>
        <begin position="286"/>
        <end position="309"/>
    </location>
</feature>
<accession>A0A4Q7P4R8</accession>
<keyword evidence="4" id="KW-1185">Reference proteome</keyword>
<dbReference type="OrthoDB" id="2035856at2"/>
<dbReference type="GO" id="GO:0006508">
    <property type="term" value="P:proteolysis"/>
    <property type="evidence" value="ECO:0007669"/>
    <property type="project" value="UniProtKB-KW"/>
</dbReference>
<dbReference type="PANTHER" id="PTHR36435">
    <property type="entry name" value="SLR1288 PROTEIN"/>
    <property type="match status" value="1"/>
</dbReference>
<dbReference type="InterPro" id="IPR052710">
    <property type="entry name" value="CAAX_protease"/>
</dbReference>
<organism evidence="3 4">
    <name type="scientific">Cuneatibacter caecimuris</name>
    <dbReference type="NCBI Taxonomy" id="1796618"/>
    <lineage>
        <taxon>Bacteria</taxon>
        <taxon>Bacillati</taxon>
        <taxon>Bacillota</taxon>
        <taxon>Clostridia</taxon>
        <taxon>Lachnospirales</taxon>
        <taxon>Lachnospiraceae</taxon>
        <taxon>Cuneatibacter</taxon>
    </lineage>
</organism>
<dbReference type="InterPro" id="IPR003675">
    <property type="entry name" value="Rce1/LyrA-like_dom"/>
</dbReference>
<protein>
    <submittedName>
        <fullName evidence="3">Membrane protease YdiL (CAAX protease family)</fullName>
    </submittedName>
</protein>
<reference evidence="3 4" key="1">
    <citation type="submission" date="2019-02" db="EMBL/GenBank/DDBJ databases">
        <title>Genomic Encyclopedia of Type Strains, Phase IV (KMG-IV): sequencing the most valuable type-strain genomes for metagenomic binning, comparative biology and taxonomic classification.</title>
        <authorList>
            <person name="Goeker M."/>
        </authorList>
    </citation>
    <scope>NUCLEOTIDE SEQUENCE [LARGE SCALE GENOMIC DNA]</scope>
    <source>
        <strain evidence="3 4">DSM 29486</strain>
    </source>
</reference>
<evidence type="ECO:0000256" key="1">
    <source>
        <dbReference type="SAM" id="Phobius"/>
    </source>
</evidence>
<evidence type="ECO:0000313" key="4">
    <source>
        <dbReference type="Proteomes" id="UP000292927"/>
    </source>
</evidence>
<proteinExistence type="predicted"/>
<comment type="caution">
    <text evidence="3">The sequence shown here is derived from an EMBL/GenBank/DDBJ whole genome shotgun (WGS) entry which is preliminary data.</text>
</comment>
<dbReference type="GO" id="GO:0004175">
    <property type="term" value="F:endopeptidase activity"/>
    <property type="evidence" value="ECO:0007669"/>
    <property type="project" value="UniProtKB-ARBA"/>
</dbReference>
<dbReference type="AlphaFoldDB" id="A0A4Q7P4R8"/>
<keyword evidence="1" id="KW-0472">Membrane</keyword>
<dbReference type="EMBL" id="SGXF01000004">
    <property type="protein sequence ID" value="RZS94448.1"/>
    <property type="molecule type" value="Genomic_DNA"/>
</dbReference>
<sequence length="310" mass="34327">MADARKSFSRAGWAFVAFEVGTLLGKVLIAFIIVLGEARLGWDLSDWQEFCVQDFFRYLTSVPLYYLVFRSVPSCPPKKETWSFKKLVLTMIMLYGLIEVGGIIGNLLMFLINGVSSNPSQNGLVELLNTLPIPAIFLCVVVAAPVIEELVFRKWLLDRVGRFGERTAVLLSAVVFGLAHGNFYQFFYAFAAGGVFAYIYMRTGKIQYTIGFHMVVNFLGSIIPMLMLDEIFSGAAKSGTLLAMVLYASAVLGVAAAGCTLLIGWRKRLKWVAAEQEMPAGQRLKTVWRNPGMIACSVVLLAIFVLNLVF</sequence>
<evidence type="ECO:0000313" key="3">
    <source>
        <dbReference type="EMBL" id="RZS94448.1"/>
    </source>
</evidence>